<dbReference type="EMBL" id="CAUYUJ010017893">
    <property type="protein sequence ID" value="CAK0878861.1"/>
    <property type="molecule type" value="Genomic_DNA"/>
</dbReference>
<comment type="caution">
    <text evidence="2">The sequence shown here is derived from an EMBL/GenBank/DDBJ whole genome shotgun (WGS) entry which is preliminary data.</text>
</comment>
<accession>A0ABN9VYV2</accession>
<keyword evidence="3" id="KW-1185">Reference proteome</keyword>
<organism evidence="2 3">
    <name type="scientific">Prorocentrum cordatum</name>
    <dbReference type="NCBI Taxonomy" id="2364126"/>
    <lineage>
        <taxon>Eukaryota</taxon>
        <taxon>Sar</taxon>
        <taxon>Alveolata</taxon>
        <taxon>Dinophyceae</taxon>
        <taxon>Prorocentrales</taxon>
        <taxon>Prorocentraceae</taxon>
        <taxon>Prorocentrum</taxon>
    </lineage>
</organism>
<reference evidence="2" key="1">
    <citation type="submission" date="2023-10" db="EMBL/GenBank/DDBJ databases">
        <authorList>
            <person name="Chen Y."/>
            <person name="Shah S."/>
            <person name="Dougan E. K."/>
            <person name="Thang M."/>
            <person name="Chan C."/>
        </authorList>
    </citation>
    <scope>NUCLEOTIDE SEQUENCE [LARGE SCALE GENOMIC DNA]</scope>
</reference>
<dbReference type="Proteomes" id="UP001189429">
    <property type="component" value="Unassembled WGS sequence"/>
</dbReference>
<evidence type="ECO:0000313" key="2">
    <source>
        <dbReference type="EMBL" id="CAK0878861.1"/>
    </source>
</evidence>
<sequence>MGFSSTGTAERVVAVVASYLIDSYNVEADQLTVVASSSSNSSVPRLTVPSLWEVDYEIVAPVLAAEKLFQIAENISVDPTGTAKDLQAAFESEGLGMDDDSLYVTQPDIKIVTATTTTRSVTSITETATSRTSTGTSAAPTSTSTTGSSTAGTLTGRSAASTSSPTSTSQFGTISSTATPGTAAPGTTASGAVGDVGDALAHQSLVGSIALTFENPEAVLTGPHSEHVLNAIGQTVAGVVGVPASYVSVWFANARRRGAVVRRFTMTFTSTSHTQTSTSTSTATPITVEYGVDVPVDASADYPDVATMKESMNNVDLSSFTSLLQASIDSEVGDGVYSFVVVGITASAVDVSSTSSVSQTTSMTASSTTTLTITSQTRTISSRVTSFEATSTFWTTTPGSTIFDVSQTSTSQGGVVDDIGDALAQQSLLGSIVLSVRDPEAVLTGPHSEHVLNAIGQTVAGVVGVPASYVSVWFANARRRGAVVRRFTMTFTSTSHTQTSTSTSTATPITVEYGVDAPVDASGDYPDVATMKESMDMWTLARSRRCCRPVLTRKWATACTPLL</sequence>
<evidence type="ECO:0008006" key="4">
    <source>
        <dbReference type="Google" id="ProtNLM"/>
    </source>
</evidence>
<proteinExistence type="predicted"/>
<evidence type="ECO:0000313" key="3">
    <source>
        <dbReference type="Proteomes" id="UP001189429"/>
    </source>
</evidence>
<feature type="region of interest" description="Disordered" evidence="1">
    <location>
        <begin position="120"/>
        <end position="190"/>
    </location>
</feature>
<evidence type="ECO:0000256" key="1">
    <source>
        <dbReference type="SAM" id="MobiDB-lite"/>
    </source>
</evidence>
<protein>
    <recommendedName>
        <fullName evidence="4">Subtilisin</fullName>
    </recommendedName>
</protein>
<gene>
    <name evidence="2" type="ORF">PCOR1329_LOCUS62478</name>
</gene>
<name>A0ABN9VYV2_9DINO</name>